<keyword evidence="2" id="KW-1185">Reference proteome</keyword>
<gene>
    <name evidence="1" type="ORF">FE394_02125</name>
</gene>
<evidence type="ECO:0000313" key="1">
    <source>
        <dbReference type="EMBL" id="MDX7998023.1"/>
    </source>
</evidence>
<proteinExistence type="predicted"/>
<comment type="caution">
    <text evidence="1">The sequence shown here is derived from an EMBL/GenBank/DDBJ whole genome shotgun (WGS) entry which is preliminary data.</text>
</comment>
<accession>A0ABU4SHB4</accession>
<evidence type="ECO:0000313" key="2">
    <source>
        <dbReference type="Proteomes" id="UP001271640"/>
    </source>
</evidence>
<dbReference type="RefSeq" id="WP_319924754.1">
    <property type="nucleotide sequence ID" value="NZ_VCDP01000005.1"/>
</dbReference>
<reference evidence="2" key="1">
    <citation type="journal article" date="2024" name="Toxins">
        <title>Genome Sequence Analysis of Native Xenorhabdus Strains Isolated from Entomopathogenic Nematodes in Argentina.</title>
        <authorList>
            <person name="Palma L."/>
            <person name="Frizzo L."/>
            <person name="Kaiser S."/>
            <person name="Berry C."/>
            <person name="Caballero P."/>
            <person name="Bode H.B."/>
            <person name="Del Valle E.E."/>
        </authorList>
    </citation>
    <scope>NUCLEOTIDE SEQUENCE [LARGE SCALE GENOMIC DNA]</scope>
    <source>
        <strain evidence="2">Reich</strain>
    </source>
</reference>
<sequence>MHQHILVTDNLGRLLGTFNGINYLDVEFIFSENSARFIKLRMLFCPPSMDPIAAETMYNMLGERLKTMHVQVVSFYNIEQETKDLTNIFSKPEGSITLSLGELNYLYSTLVDFMVKVAQNESVDILYFSAENEQLSKIYPRYVKRFTRQYNLEYINDGGSYAIRMQGNS</sequence>
<dbReference type="EMBL" id="VCDP01000005">
    <property type="protein sequence ID" value="MDX7998023.1"/>
    <property type="molecule type" value="Genomic_DNA"/>
</dbReference>
<organism evidence="1 2">
    <name type="scientific">Xenorhabdus littoralis</name>
    <dbReference type="NCBI Taxonomy" id="2582835"/>
    <lineage>
        <taxon>Bacteria</taxon>
        <taxon>Pseudomonadati</taxon>
        <taxon>Pseudomonadota</taxon>
        <taxon>Gammaproteobacteria</taxon>
        <taxon>Enterobacterales</taxon>
        <taxon>Morganellaceae</taxon>
        <taxon>Xenorhabdus</taxon>
    </lineage>
</organism>
<protein>
    <submittedName>
        <fullName evidence="1">Uncharacterized protein</fullName>
    </submittedName>
</protein>
<name>A0ABU4SHB4_9GAMM</name>
<dbReference type="Proteomes" id="UP001271640">
    <property type="component" value="Unassembled WGS sequence"/>
</dbReference>